<protein>
    <recommendedName>
        <fullName evidence="2">UTP--glucose-1-phosphate uridylyltransferase</fullName>
        <ecNumber evidence="2">2.7.7.9</ecNumber>
    </recommendedName>
</protein>
<dbReference type="CDD" id="cd02541">
    <property type="entry name" value="UGPase_prokaryotic"/>
    <property type="match status" value="1"/>
</dbReference>
<evidence type="ECO:0000256" key="3">
    <source>
        <dbReference type="ARBA" id="ARBA00022679"/>
    </source>
</evidence>
<keyword evidence="3" id="KW-0808">Transferase</keyword>
<dbReference type="GO" id="GO:0016779">
    <property type="term" value="F:nucleotidyltransferase activity"/>
    <property type="evidence" value="ECO:0007669"/>
    <property type="project" value="UniProtKB-KW"/>
</dbReference>
<evidence type="ECO:0000259" key="6">
    <source>
        <dbReference type="Pfam" id="PF00483"/>
    </source>
</evidence>
<dbReference type="EMBL" id="CP097463">
    <property type="protein sequence ID" value="WAX55803.1"/>
    <property type="molecule type" value="Genomic_DNA"/>
</dbReference>
<dbReference type="InterPro" id="IPR029044">
    <property type="entry name" value="Nucleotide-diphossugar_trans"/>
</dbReference>
<dbReference type="PANTHER" id="PTHR43197">
    <property type="entry name" value="UTP--GLUCOSE-1-PHOSPHATE URIDYLYLTRANSFERASE"/>
    <property type="match status" value="1"/>
</dbReference>
<name>A0ABY7JTZ1_9ACTN</name>
<evidence type="ECO:0000256" key="2">
    <source>
        <dbReference type="ARBA" id="ARBA00012415"/>
    </source>
</evidence>
<evidence type="ECO:0000256" key="4">
    <source>
        <dbReference type="ARBA" id="ARBA00022695"/>
    </source>
</evidence>
<evidence type="ECO:0000313" key="7">
    <source>
        <dbReference type="EMBL" id="WAX55803.1"/>
    </source>
</evidence>
<comment type="catalytic activity">
    <reaction evidence="5">
        <text>alpha-D-glucose 1-phosphate + UTP + H(+) = UDP-alpha-D-glucose + diphosphate</text>
        <dbReference type="Rhea" id="RHEA:19889"/>
        <dbReference type="ChEBI" id="CHEBI:15378"/>
        <dbReference type="ChEBI" id="CHEBI:33019"/>
        <dbReference type="ChEBI" id="CHEBI:46398"/>
        <dbReference type="ChEBI" id="CHEBI:58601"/>
        <dbReference type="ChEBI" id="CHEBI:58885"/>
        <dbReference type="EC" id="2.7.7.9"/>
    </reaction>
</comment>
<evidence type="ECO:0000313" key="8">
    <source>
        <dbReference type="Proteomes" id="UP001164693"/>
    </source>
</evidence>
<gene>
    <name evidence="7" type="ORF">M6B22_14805</name>
</gene>
<dbReference type="InterPro" id="IPR005835">
    <property type="entry name" value="NTP_transferase_dom"/>
</dbReference>
<dbReference type="EC" id="2.7.7.9" evidence="2"/>
<dbReference type="Pfam" id="PF00483">
    <property type="entry name" value="NTP_transferase"/>
    <property type="match status" value="1"/>
</dbReference>
<comment type="similarity">
    <text evidence="1">Belongs to the UDPGP type 2 family.</text>
</comment>
<accession>A0ABY7JTZ1</accession>
<evidence type="ECO:0000256" key="1">
    <source>
        <dbReference type="ARBA" id="ARBA00006890"/>
    </source>
</evidence>
<keyword evidence="8" id="KW-1185">Reference proteome</keyword>
<evidence type="ECO:0000256" key="5">
    <source>
        <dbReference type="ARBA" id="ARBA00048128"/>
    </source>
</evidence>
<dbReference type="Gene3D" id="3.90.550.10">
    <property type="entry name" value="Spore Coat Polysaccharide Biosynthesis Protein SpsA, Chain A"/>
    <property type="match status" value="1"/>
</dbReference>
<dbReference type="SUPFAM" id="SSF53448">
    <property type="entry name" value="Nucleotide-diphospho-sugar transferases"/>
    <property type="match status" value="1"/>
</dbReference>
<sequence>MDGTERVTKAVIPAAGRGTRFLPLTKVVPKELAPIVSTPTIEFVVAEAAGNGLTDLLVVLGPGKDEIADYFAPHPDLEAALEESGDKDALAAIRRVGELVRFHQAVQQVPRGLGDAIAHAADFAAGEPIAVLLPDDLIDERDDLLGAMLAVHAEHGGAVLGLLDVPRRDVGMYGCITPAPGADMTGDVIAVADLVEKPAPDEAPSTLAIIGRYVLPPEIFPALERTEPGAKGEIQVTDAVRLLAQEGVPVHGVVFRGRRYDTGNRLDYLKAVVQLAQQHPQIGEDFGAWLREYVSGSH</sequence>
<reference evidence="7" key="1">
    <citation type="submission" date="2022-05" db="EMBL/GenBank/DDBJ databases">
        <title>Jatrophihabitans sp. SB3-54 whole genome sequence.</title>
        <authorList>
            <person name="Suh M.K."/>
            <person name="Eom M.K."/>
            <person name="Kim J.S."/>
            <person name="Kim H.S."/>
            <person name="Do H.E."/>
            <person name="Shin Y.K."/>
            <person name="Lee J.-S."/>
        </authorList>
    </citation>
    <scope>NUCLEOTIDE SEQUENCE</scope>
    <source>
        <strain evidence="7">SB3-54</strain>
    </source>
</reference>
<dbReference type="InterPro" id="IPR005771">
    <property type="entry name" value="GalU_uridylyltTrfase_bac/arc"/>
</dbReference>
<keyword evidence="4 7" id="KW-0548">Nucleotidyltransferase</keyword>
<organism evidence="7 8">
    <name type="scientific">Jatrophihabitans cynanchi</name>
    <dbReference type="NCBI Taxonomy" id="2944128"/>
    <lineage>
        <taxon>Bacteria</taxon>
        <taxon>Bacillati</taxon>
        <taxon>Actinomycetota</taxon>
        <taxon>Actinomycetes</taxon>
        <taxon>Jatrophihabitantales</taxon>
        <taxon>Jatrophihabitantaceae</taxon>
        <taxon>Jatrophihabitans</taxon>
    </lineage>
</organism>
<proteinExistence type="inferred from homology"/>
<feature type="domain" description="Nucleotidyl transferase" evidence="6">
    <location>
        <begin position="9"/>
        <end position="277"/>
    </location>
</feature>
<dbReference type="Proteomes" id="UP001164693">
    <property type="component" value="Chromosome"/>
</dbReference>
<dbReference type="RefSeq" id="WP_269442326.1">
    <property type="nucleotide sequence ID" value="NZ_CP097463.1"/>
</dbReference>
<dbReference type="PANTHER" id="PTHR43197:SF1">
    <property type="entry name" value="UTP--GLUCOSE-1-PHOSPHATE URIDYLYLTRANSFERASE"/>
    <property type="match status" value="1"/>
</dbReference>